<accession>A0A815SID0</accession>
<evidence type="ECO:0000256" key="1">
    <source>
        <dbReference type="SAM" id="MobiDB-lite"/>
    </source>
</evidence>
<comment type="caution">
    <text evidence="2">The sequence shown here is derived from an EMBL/GenBank/DDBJ whole genome shotgun (WGS) entry which is preliminary data.</text>
</comment>
<dbReference type="EMBL" id="CAJOBC010087405">
    <property type="protein sequence ID" value="CAF4356289.1"/>
    <property type="molecule type" value="Genomic_DNA"/>
</dbReference>
<sequence>MLRSYAVGDDYGSSLYGSNKKKKHICKE</sequence>
<evidence type="ECO:0000313" key="3">
    <source>
        <dbReference type="EMBL" id="CAF4356289.1"/>
    </source>
</evidence>
<organism evidence="2 4">
    <name type="scientific">Didymodactylos carnosus</name>
    <dbReference type="NCBI Taxonomy" id="1234261"/>
    <lineage>
        <taxon>Eukaryota</taxon>
        <taxon>Metazoa</taxon>
        <taxon>Spiralia</taxon>
        <taxon>Gnathifera</taxon>
        <taxon>Rotifera</taxon>
        <taxon>Eurotatoria</taxon>
        <taxon>Bdelloidea</taxon>
        <taxon>Philodinida</taxon>
        <taxon>Philodinidae</taxon>
        <taxon>Didymodactylos</taxon>
    </lineage>
</organism>
<feature type="compositionally biased region" description="Basic residues" evidence="1">
    <location>
        <begin position="19"/>
        <end position="28"/>
    </location>
</feature>
<name>A0A815SID0_9BILA</name>
<evidence type="ECO:0000313" key="4">
    <source>
        <dbReference type="Proteomes" id="UP000663829"/>
    </source>
</evidence>
<protein>
    <submittedName>
        <fullName evidence="2">Uncharacterized protein</fullName>
    </submittedName>
</protein>
<keyword evidence="4" id="KW-1185">Reference proteome</keyword>
<dbReference type="Proteomes" id="UP000681722">
    <property type="component" value="Unassembled WGS sequence"/>
</dbReference>
<reference evidence="2" key="1">
    <citation type="submission" date="2021-02" db="EMBL/GenBank/DDBJ databases">
        <authorList>
            <person name="Nowell W R."/>
        </authorList>
    </citation>
    <scope>NUCLEOTIDE SEQUENCE</scope>
</reference>
<feature type="region of interest" description="Disordered" evidence="1">
    <location>
        <begin position="1"/>
        <end position="28"/>
    </location>
</feature>
<dbReference type="AlphaFoldDB" id="A0A815SID0"/>
<dbReference type="EMBL" id="CAJNOQ010021909">
    <property type="protein sequence ID" value="CAF1493490.1"/>
    <property type="molecule type" value="Genomic_DNA"/>
</dbReference>
<gene>
    <name evidence="2" type="ORF">GPM918_LOCUS36364</name>
    <name evidence="3" type="ORF">SRO942_LOCUS37098</name>
</gene>
<evidence type="ECO:0000313" key="2">
    <source>
        <dbReference type="EMBL" id="CAF1493490.1"/>
    </source>
</evidence>
<feature type="non-terminal residue" evidence="2">
    <location>
        <position position="28"/>
    </location>
</feature>
<proteinExistence type="predicted"/>
<dbReference type="Proteomes" id="UP000663829">
    <property type="component" value="Unassembled WGS sequence"/>
</dbReference>